<dbReference type="RefSeq" id="WP_067577888.1">
    <property type="nucleotide sequence ID" value="NZ_KV411303.1"/>
</dbReference>
<keyword evidence="2" id="KW-1185">Reference proteome</keyword>
<comment type="caution">
    <text evidence="1">The sequence shown here is derived from an EMBL/GenBank/DDBJ whole genome shotgun (WGS) entry which is preliminary data.</text>
</comment>
<protein>
    <recommendedName>
        <fullName evidence="3">Enoyl-CoA hydratase/isomerase family protein</fullName>
    </recommendedName>
</protein>
<evidence type="ECO:0008006" key="3">
    <source>
        <dbReference type="Google" id="ProtNLM"/>
    </source>
</evidence>
<evidence type="ECO:0000313" key="1">
    <source>
        <dbReference type="EMBL" id="KZM69849.1"/>
    </source>
</evidence>
<evidence type="ECO:0000313" key="2">
    <source>
        <dbReference type="Proteomes" id="UP000076512"/>
    </source>
</evidence>
<proteinExistence type="predicted"/>
<dbReference type="SUPFAM" id="SSF52096">
    <property type="entry name" value="ClpP/crotonase"/>
    <property type="match status" value="1"/>
</dbReference>
<organism evidence="1 2">
    <name type="scientific">Nocardia terpenica</name>
    <dbReference type="NCBI Taxonomy" id="455432"/>
    <lineage>
        <taxon>Bacteria</taxon>
        <taxon>Bacillati</taxon>
        <taxon>Actinomycetota</taxon>
        <taxon>Actinomycetes</taxon>
        <taxon>Mycobacteriales</taxon>
        <taxon>Nocardiaceae</taxon>
        <taxon>Nocardia</taxon>
    </lineage>
</organism>
<dbReference type="EMBL" id="LWGR01000016">
    <property type="protein sequence ID" value="KZM69849.1"/>
    <property type="molecule type" value="Genomic_DNA"/>
</dbReference>
<dbReference type="Proteomes" id="UP000076512">
    <property type="component" value="Unassembled WGS sequence"/>
</dbReference>
<accession>A0A164IY32</accession>
<dbReference type="Gene3D" id="3.90.226.10">
    <property type="entry name" value="2-enoyl-CoA Hydratase, Chain A, domain 1"/>
    <property type="match status" value="1"/>
</dbReference>
<dbReference type="STRING" id="455432.AWN90_04370"/>
<name>A0A164IY32_9NOCA</name>
<dbReference type="OrthoDB" id="9775794at2"/>
<dbReference type="InterPro" id="IPR029045">
    <property type="entry name" value="ClpP/crotonase-like_dom_sf"/>
</dbReference>
<sequence>MSLLITERTGVVLTVSMSNPPFNFLDTALMRELEDLLLVVHADRDPRVRAAVLTSAMSDVFISHRSVATILDGSERSGLSLPVPIAAAALRALSPRSARLRADCGHRRTAALPCGDRPNAGSSTVLLAALNSRALGGRSASCVSVGAAGWRRLDGPGRQSGLLRRLTG</sequence>
<reference evidence="1 2" key="1">
    <citation type="submission" date="2016-04" db="EMBL/GenBank/DDBJ databases">
        <authorList>
            <person name="Evans L.H."/>
            <person name="Alamgir A."/>
            <person name="Owens N."/>
            <person name="Weber N.D."/>
            <person name="Virtaneva K."/>
            <person name="Barbian K."/>
            <person name="Babar A."/>
            <person name="Rosenke K."/>
        </authorList>
    </citation>
    <scope>NUCLEOTIDE SEQUENCE [LARGE SCALE GENOMIC DNA]</scope>
    <source>
        <strain evidence="1 2">IFM 0406</strain>
    </source>
</reference>
<gene>
    <name evidence="1" type="ORF">AWN90_04370</name>
</gene>
<dbReference type="AlphaFoldDB" id="A0A164IY32"/>